<evidence type="ECO:0000256" key="1">
    <source>
        <dbReference type="SAM" id="Phobius"/>
    </source>
</evidence>
<reference evidence="2 3" key="1">
    <citation type="journal article" date="2018" name="Nat. Ecol. Evol.">
        <title>Pezizomycetes genomes reveal the molecular basis of ectomycorrhizal truffle lifestyle.</title>
        <authorList>
            <person name="Murat C."/>
            <person name="Payen T."/>
            <person name="Noel B."/>
            <person name="Kuo A."/>
            <person name="Morin E."/>
            <person name="Chen J."/>
            <person name="Kohler A."/>
            <person name="Krizsan K."/>
            <person name="Balestrini R."/>
            <person name="Da Silva C."/>
            <person name="Montanini B."/>
            <person name="Hainaut M."/>
            <person name="Levati E."/>
            <person name="Barry K.W."/>
            <person name="Belfiori B."/>
            <person name="Cichocki N."/>
            <person name="Clum A."/>
            <person name="Dockter R.B."/>
            <person name="Fauchery L."/>
            <person name="Guy J."/>
            <person name="Iotti M."/>
            <person name="Le Tacon F."/>
            <person name="Lindquist E.A."/>
            <person name="Lipzen A."/>
            <person name="Malagnac F."/>
            <person name="Mello A."/>
            <person name="Molinier V."/>
            <person name="Miyauchi S."/>
            <person name="Poulain J."/>
            <person name="Riccioni C."/>
            <person name="Rubini A."/>
            <person name="Sitrit Y."/>
            <person name="Splivallo R."/>
            <person name="Traeger S."/>
            <person name="Wang M."/>
            <person name="Zifcakova L."/>
            <person name="Wipf D."/>
            <person name="Zambonelli A."/>
            <person name="Paolocci F."/>
            <person name="Nowrousian M."/>
            <person name="Ottonello S."/>
            <person name="Baldrian P."/>
            <person name="Spatafora J.W."/>
            <person name="Henrissat B."/>
            <person name="Nagy L.G."/>
            <person name="Aury J.M."/>
            <person name="Wincker P."/>
            <person name="Grigoriev I.V."/>
            <person name="Bonfante P."/>
            <person name="Martin F.M."/>
        </authorList>
    </citation>
    <scope>NUCLEOTIDE SEQUENCE [LARGE SCALE GENOMIC DNA]</scope>
    <source>
        <strain evidence="2 3">120613-1</strain>
    </source>
</reference>
<dbReference type="EMBL" id="ML120379">
    <property type="protein sequence ID" value="RPB00598.1"/>
    <property type="molecule type" value="Genomic_DNA"/>
</dbReference>
<keyword evidence="1" id="KW-0472">Membrane</keyword>
<dbReference type="Proteomes" id="UP000276215">
    <property type="component" value="Unassembled WGS sequence"/>
</dbReference>
<keyword evidence="1" id="KW-1133">Transmembrane helix</keyword>
<organism evidence="2 3">
    <name type="scientific">Choiromyces venosus 120613-1</name>
    <dbReference type="NCBI Taxonomy" id="1336337"/>
    <lineage>
        <taxon>Eukaryota</taxon>
        <taxon>Fungi</taxon>
        <taxon>Dikarya</taxon>
        <taxon>Ascomycota</taxon>
        <taxon>Pezizomycotina</taxon>
        <taxon>Pezizomycetes</taxon>
        <taxon>Pezizales</taxon>
        <taxon>Tuberaceae</taxon>
        <taxon>Choiromyces</taxon>
    </lineage>
</organism>
<name>A0A3N4JTQ1_9PEZI</name>
<proteinExistence type="predicted"/>
<evidence type="ECO:0000313" key="2">
    <source>
        <dbReference type="EMBL" id="RPB00598.1"/>
    </source>
</evidence>
<dbReference type="AlphaFoldDB" id="A0A3N4JTQ1"/>
<feature type="transmembrane region" description="Helical" evidence="1">
    <location>
        <begin position="32"/>
        <end position="54"/>
    </location>
</feature>
<keyword evidence="3" id="KW-1185">Reference proteome</keyword>
<accession>A0A3N4JTQ1</accession>
<sequence>MFFNSHDTISPNHPYYSFAPLNSIHSSLHPRWIPFLTASLAKVAVCVYINYLWLSCH</sequence>
<evidence type="ECO:0000313" key="3">
    <source>
        <dbReference type="Proteomes" id="UP000276215"/>
    </source>
</evidence>
<keyword evidence="1" id="KW-0812">Transmembrane</keyword>
<gene>
    <name evidence="2" type="ORF">L873DRAFT_780496</name>
</gene>
<protein>
    <submittedName>
        <fullName evidence="2">Uncharacterized protein</fullName>
    </submittedName>
</protein>